<proteinExistence type="predicted"/>
<keyword evidence="2" id="KW-1185">Reference proteome</keyword>
<dbReference type="GeneID" id="19466052"/>
<dbReference type="EMBL" id="KE145357">
    <property type="protein sequence ID" value="EPE33986.1"/>
    <property type="molecule type" value="Genomic_DNA"/>
</dbReference>
<evidence type="ECO:0000313" key="2">
    <source>
        <dbReference type="Proteomes" id="UP000016922"/>
    </source>
</evidence>
<dbReference type="HOGENOM" id="CLU_2922801_0_0_1"/>
<organism evidence="1 2">
    <name type="scientific">Glarea lozoyensis (strain ATCC 20868 / MF5171)</name>
    <dbReference type="NCBI Taxonomy" id="1116229"/>
    <lineage>
        <taxon>Eukaryota</taxon>
        <taxon>Fungi</taxon>
        <taxon>Dikarya</taxon>
        <taxon>Ascomycota</taxon>
        <taxon>Pezizomycotina</taxon>
        <taxon>Leotiomycetes</taxon>
        <taxon>Helotiales</taxon>
        <taxon>Helotiaceae</taxon>
        <taxon>Glarea</taxon>
    </lineage>
</organism>
<dbReference type="KEGG" id="glz:GLAREA_06999"/>
<evidence type="ECO:0000313" key="1">
    <source>
        <dbReference type="EMBL" id="EPE33986.1"/>
    </source>
</evidence>
<dbReference type="RefSeq" id="XP_008079138.1">
    <property type="nucleotide sequence ID" value="XM_008080947.1"/>
</dbReference>
<dbReference type="Proteomes" id="UP000016922">
    <property type="component" value="Unassembled WGS sequence"/>
</dbReference>
<name>S3DPF8_GLAL2</name>
<dbReference type="AlphaFoldDB" id="S3DPF8"/>
<protein>
    <submittedName>
        <fullName evidence="1">Uncharacterized protein</fullName>
    </submittedName>
</protein>
<accession>S3DPF8</accession>
<sequence length="61" mass="6533">MQAILPIFMQSLIADASLMASCSKRMPTYDLARVRDASSSGPAELDNMIIKSFAIHGDTGS</sequence>
<gene>
    <name evidence="1" type="ORF">GLAREA_06999</name>
</gene>
<reference evidence="1 2" key="1">
    <citation type="journal article" date="2013" name="BMC Genomics">
        <title>Genomics-driven discovery of the pneumocandin biosynthetic gene cluster in the fungus Glarea lozoyensis.</title>
        <authorList>
            <person name="Chen L."/>
            <person name="Yue Q."/>
            <person name="Zhang X."/>
            <person name="Xiang M."/>
            <person name="Wang C."/>
            <person name="Li S."/>
            <person name="Che Y."/>
            <person name="Ortiz-Lopez F.J."/>
            <person name="Bills G.F."/>
            <person name="Liu X."/>
            <person name="An Z."/>
        </authorList>
    </citation>
    <scope>NUCLEOTIDE SEQUENCE [LARGE SCALE GENOMIC DNA]</scope>
    <source>
        <strain evidence="2">ATCC 20868 / MF5171</strain>
    </source>
</reference>